<evidence type="ECO:0000313" key="4">
    <source>
        <dbReference type="Proteomes" id="UP000326178"/>
    </source>
</evidence>
<dbReference type="InterPro" id="IPR000182">
    <property type="entry name" value="GNAT_dom"/>
</dbReference>
<dbReference type="GO" id="GO:0016747">
    <property type="term" value="F:acyltransferase activity, transferring groups other than amino-acyl groups"/>
    <property type="evidence" value="ECO:0007669"/>
    <property type="project" value="InterPro"/>
</dbReference>
<dbReference type="AlphaFoldDB" id="A0A5J6FCQ9"/>
<dbReference type="KEGG" id="snk:CP967_15900"/>
<evidence type="ECO:0000313" key="3">
    <source>
        <dbReference type="EMBL" id="QEU73294.1"/>
    </source>
</evidence>
<keyword evidence="3" id="KW-0808">Transferase</keyword>
<dbReference type="Gene3D" id="3.40.630.30">
    <property type="match status" value="1"/>
</dbReference>
<dbReference type="Proteomes" id="UP000326178">
    <property type="component" value="Chromosome"/>
</dbReference>
<accession>A0A5J6FCQ9</accession>
<dbReference type="CDD" id="cd04301">
    <property type="entry name" value="NAT_SF"/>
    <property type="match status" value="1"/>
</dbReference>
<name>A0A5J6FCQ9_9ACTN</name>
<feature type="compositionally biased region" description="Basic and acidic residues" evidence="1">
    <location>
        <begin position="178"/>
        <end position="187"/>
    </location>
</feature>
<feature type="domain" description="N-acetyltransferase" evidence="2">
    <location>
        <begin position="3"/>
        <end position="181"/>
    </location>
</feature>
<proteinExistence type="predicted"/>
<dbReference type="RefSeq" id="WP_150488606.1">
    <property type="nucleotide sequence ID" value="NZ_BMUV01000013.1"/>
</dbReference>
<dbReference type="InterPro" id="IPR016181">
    <property type="entry name" value="Acyl_CoA_acyltransferase"/>
</dbReference>
<gene>
    <name evidence="3" type="ORF">CP967_15900</name>
</gene>
<dbReference type="EMBL" id="CP023702">
    <property type="protein sequence ID" value="QEU73294.1"/>
    <property type="molecule type" value="Genomic_DNA"/>
</dbReference>
<evidence type="ECO:0000259" key="2">
    <source>
        <dbReference type="PROSITE" id="PS51186"/>
    </source>
</evidence>
<dbReference type="PROSITE" id="PS51186">
    <property type="entry name" value="GNAT"/>
    <property type="match status" value="1"/>
</dbReference>
<feature type="region of interest" description="Disordered" evidence="1">
    <location>
        <begin position="161"/>
        <end position="187"/>
    </location>
</feature>
<organism evidence="3 4">
    <name type="scientific">Streptomyces nitrosporeus</name>
    <dbReference type="NCBI Taxonomy" id="28894"/>
    <lineage>
        <taxon>Bacteria</taxon>
        <taxon>Bacillati</taxon>
        <taxon>Actinomycetota</taxon>
        <taxon>Actinomycetes</taxon>
        <taxon>Kitasatosporales</taxon>
        <taxon>Streptomycetaceae</taxon>
        <taxon>Streptomyces</taxon>
    </lineage>
</organism>
<protein>
    <submittedName>
        <fullName evidence="3">GNAT family N-acetyltransferase</fullName>
    </submittedName>
</protein>
<dbReference type="Pfam" id="PF00583">
    <property type="entry name" value="Acetyltransf_1"/>
    <property type="match status" value="1"/>
</dbReference>
<keyword evidence="4" id="KW-1185">Reference proteome</keyword>
<sequence>MDYVIRAVRAEDWKKAREIRLEALQDPAAPIAFLETYEAAAARSDAFWQERTANAAAGVRVRQFVAEDPDGRWAGTVSVLVERPSDEAVFGEPAVGDQTHVVAVFVRSGHRGRGVIDALLREAVAWSWSLEGPRVERVRLHVHEKNARAAASYRRNGFLPSGHTVPMEGDPTSLELELEIRRQPADG</sequence>
<dbReference type="SUPFAM" id="SSF55729">
    <property type="entry name" value="Acyl-CoA N-acyltransferases (Nat)"/>
    <property type="match status" value="1"/>
</dbReference>
<reference evidence="3 4" key="1">
    <citation type="submission" date="2017-09" db="EMBL/GenBank/DDBJ databases">
        <authorList>
            <person name="Lee N."/>
            <person name="Cho B.-K."/>
        </authorList>
    </citation>
    <scope>NUCLEOTIDE SEQUENCE [LARGE SCALE GENOMIC DNA]</scope>
    <source>
        <strain evidence="3 4">ATCC 12769</strain>
    </source>
</reference>
<evidence type="ECO:0000256" key="1">
    <source>
        <dbReference type="SAM" id="MobiDB-lite"/>
    </source>
</evidence>
<dbReference type="OrthoDB" id="9799092at2"/>